<protein>
    <submittedName>
        <fullName evidence="1">Uncharacterized protein</fullName>
    </submittedName>
</protein>
<name>A0ACD3AXH4_9AGAR</name>
<dbReference type="Proteomes" id="UP000308600">
    <property type="component" value="Unassembled WGS sequence"/>
</dbReference>
<keyword evidence="2" id="KW-1185">Reference proteome</keyword>
<accession>A0ACD3AXH4</accession>
<reference evidence="1 2" key="1">
    <citation type="journal article" date="2019" name="Nat. Ecol. Evol.">
        <title>Megaphylogeny resolves global patterns of mushroom evolution.</title>
        <authorList>
            <person name="Varga T."/>
            <person name="Krizsan K."/>
            <person name="Foldi C."/>
            <person name="Dima B."/>
            <person name="Sanchez-Garcia M."/>
            <person name="Sanchez-Ramirez S."/>
            <person name="Szollosi G.J."/>
            <person name="Szarkandi J.G."/>
            <person name="Papp V."/>
            <person name="Albert L."/>
            <person name="Andreopoulos W."/>
            <person name="Angelini C."/>
            <person name="Antonin V."/>
            <person name="Barry K.W."/>
            <person name="Bougher N.L."/>
            <person name="Buchanan P."/>
            <person name="Buyck B."/>
            <person name="Bense V."/>
            <person name="Catcheside P."/>
            <person name="Chovatia M."/>
            <person name="Cooper J."/>
            <person name="Damon W."/>
            <person name="Desjardin D."/>
            <person name="Finy P."/>
            <person name="Geml J."/>
            <person name="Haridas S."/>
            <person name="Hughes K."/>
            <person name="Justo A."/>
            <person name="Karasinski D."/>
            <person name="Kautmanova I."/>
            <person name="Kiss B."/>
            <person name="Kocsube S."/>
            <person name="Kotiranta H."/>
            <person name="LaButti K.M."/>
            <person name="Lechner B.E."/>
            <person name="Liimatainen K."/>
            <person name="Lipzen A."/>
            <person name="Lukacs Z."/>
            <person name="Mihaltcheva S."/>
            <person name="Morgado L.N."/>
            <person name="Niskanen T."/>
            <person name="Noordeloos M.E."/>
            <person name="Ohm R.A."/>
            <person name="Ortiz-Santana B."/>
            <person name="Ovrebo C."/>
            <person name="Racz N."/>
            <person name="Riley R."/>
            <person name="Savchenko A."/>
            <person name="Shiryaev A."/>
            <person name="Soop K."/>
            <person name="Spirin V."/>
            <person name="Szebenyi C."/>
            <person name="Tomsovsky M."/>
            <person name="Tulloss R.E."/>
            <person name="Uehling J."/>
            <person name="Grigoriev I.V."/>
            <person name="Vagvolgyi C."/>
            <person name="Papp T."/>
            <person name="Martin F.M."/>
            <person name="Miettinen O."/>
            <person name="Hibbett D.S."/>
            <person name="Nagy L.G."/>
        </authorList>
    </citation>
    <scope>NUCLEOTIDE SEQUENCE [LARGE SCALE GENOMIC DNA]</scope>
    <source>
        <strain evidence="1 2">NL-1719</strain>
    </source>
</reference>
<dbReference type="EMBL" id="ML208319">
    <property type="protein sequence ID" value="TFK70062.1"/>
    <property type="molecule type" value="Genomic_DNA"/>
</dbReference>
<evidence type="ECO:0000313" key="2">
    <source>
        <dbReference type="Proteomes" id="UP000308600"/>
    </source>
</evidence>
<sequence>MDEPRRKQVWSVLVSSRADHEPIRVPQDLVGRFIPPEVRDPKQTGSNQRSWCYFLTIGPNDTPLGGAREPSSLDEIIKRPLLCEFDTQDCMNVPAGGCHFPRSSRRLHPRQDGWLADRKSHFRTNARWPAAPFQYDWRAIWVVETRKWEPSDWQVLRMKPKSG</sequence>
<evidence type="ECO:0000313" key="1">
    <source>
        <dbReference type="EMBL" id="TFK70062.1"/>
    </source>
</evidence>
<organism evidence="1 2">
    <name type="scientific">Pluteus cervinus</name>
    <dbReference type="NCBI Taxonomy" id="181527"/>
    <lineage>
        <taxon>Eukaryota</taxon>
        <taxon>Fungi</taxon>
        <taxon>Dikarya</taxon>
        <taxon>Basidiomycota</taxon>
        <taxon>Agaricomycotina</taxon>
        <taxon>Agaricomycetes</taxon>
        <taxon>Agaricomycetidae</taxon>
        <taxon>Agaricales</taxon>
        <taxon>Pluteineae</taxon>
        <taxon>Pluteaceae</taxon>
        <taxon>Pluteus</taxon>
    </lineage>
</organism>
<gene>
    <name evidence="1" type="ORF">BDN72DRAFT_839503</name>
</gene>
<proteinExistence type="predicted"/>